<dbReference type="SMART" id="SM00191">
    <property type="entry name" value="Int_alpha"/>
    <property type="match status" value="3"/>
</dbReference>
<dbReference type="RefSeq" id="WP_167844784.1">
    <property type="nucleotide sequence ID" value="NZ_JHEG04000001.1"/>
</dbReference>
<dbReference type="InterPro" id="IPR006558">
    <property type="entry name" value="LamG-like"/>
</dbReference>
<feature type="compositionally biased region" description="Basic and acidic residues" evidence="5">
    <location>
        <begin position="1231"/>
        <end position="1240"/>
    </location>
</feature>
<dbReference type="Proteomes" id="UP000029738">
    <property type="component" value="Unassembled WGS sequence"/>
</dbReference>
<evidence type="ECO:0000256" key="2">
    <source>
        <dbReference type="ARBA" id="ARBA00022737"/>
    </source>
</evidence>
<evidence type="ECO:0000313" key="8">
    <source>
        <dbReference type="Proteomes" id="UP000029738"/>
    </source>
</evidence>
<keyword evidence="8" id="KW-1185">Reference proteome</keyword>
<comment type="caution">
    <text evidence="7">The sequence shown here is derived from an EMBL/GenBank/DDBJ whole genome shotgun (WGS) entry which is preliminary data.</text>
</comment>
<dbReference type="InterPro" id="IPR013320">
    <property type="entry name" value="ConA-like_dom_sf"/>
</dbReference>
<dbReference type="SUPFAM" id="SSF50965">
    <property type="entry name" value="Galactose oxidase, central domain"/>
    <property type="match status" value="1"/>
</dbReference>
<evidence type="ECO:0000256" key="5">
    <source>
        <dbReference type="SAM" id="MobiDB-lite"/>
    </source>
</evidence>
<dbReference type="InterPro" id="IPR011043">
    <property type="entry name" value="Gal_Oxase/kelch_b-propeller"/>
</dbReference>
<dbReference type="Gene3D" id="2.130.10.130">
    <property type="entry name" value="Integrin alpha, N-terminal"/>
    <property type="match status" value="2"/>
</dbReference>
<protein>
    <recommendedName>
        <fullName evidence="6">LamG-like jellyroll fold domain-containing protein</fullName>
    </recommendedName>
</protein>
<evidence type="ECO:0000313" key="7">
    <source>
        <dbReference type="EMBL" id="KAF3889434.1"/>
    </source>
</evidence>
<reference evidence="7" key="1">
    <citation type="journal article" date="2015" name="Genome Announc.">
        <title>Draft Genome Sequence of Tolypothrix boutellei Strain VB521301.</title>
        <authorList>
            <person name="Chandrababunaidu M.M."/>
            <person name="Singh D."/>
            <person name="Sen D."/>
            <person name="Bhan S."/>
            <person name="Das S."/>
            <person name="Gupta A."/>
            <person name="Adhikary S.P."/>
            <person name="Tripathy S."/>
        </authorList>
    </citation>
    <scope>NUCLEOTIDE SEQUENCE</scope>
    <source>
        <strain evidence="7">VB521301</strain>
    </source>
</reference>
<keyword evidence="3" id="KW-1015">Disulfide bond</keyword>
<feature type="compositionally biased region" description="Basic and acidic residues" evidence="5">
    <location>
        <begin position="1155"/>
        <end position="1195"/>
    </location>
</feature>
<feature type="compositionally biased region" description="Basic and acidic residues" evidence="5">
    <location>
        <begin position="1203"/>
        <end position="1223"/>
    </location>
</feature>
<dbReference type="InterPro" id="IPR028994">
    <property type="entry name" value="Integrin_alpha_N"/>
</dbReference>
<organism evidence="7 8">
    <name type="scientific">Tolypothrix bouteillei VB521301</name>
    <dbReference type="NCBI Taxonomy" id="1479485"/>
    <lineage>
        <taxon>Bacteria</taxon>
        <taxon>Bacillati</taxon>
        <taxon>Cyanobacteriota</taxon>
        <taxon>Cyanophyceae</taxon>
        <taxon>Nostocales</taxon>
        <taxon>Tolypothrichaceae</taxon>
        <taxon>Tolypothrix</taxon>
    </lineage>
</organism>
<evidence type="ECO:0000259" key="6">
    <source>
        <dbReference type="SMART" id="SM00560"/>
    </source>
</evidence>
<reference evidence="7" key="2">
    <citation type="submission" date="2019-11" db="EMBL/GenBank/DDBJ databases">
        <title>Improved Assembly of Tolypothrix boutellei genome.</title>
        <authorList>
            <person name="Sarangi A.N."/>
            <person name="Mukherjee M."/>
            <person name="Ghosh S."/>
            <person name="Singh D."/>
            <person name="Das A."/>
            <person name="Kant S."/>
            <person name="Prusty A."/>
            <person name="Tripathy S."/>
        </authorList>
    </citation>
    <scope>NUCLEOTIDE SEQUENCE</scope>
    <source>
        <strain evidence="7">VB521301</strain>
    </source>
</reference>
<dbReference type="SUPFAM" id="SSF49899">
    <property type="entry name" value="Concanavalin A-like lectins/glucanases"/>
    <property type="match status" value="5"/>
</dbReference>
<keyword evidence="1" id="KW-0732">Signal</keyword>
<dbReference type="EMBL" id="JHEG04000001">
    <property type="protein sequence ID" value="KAF3889434.1"/>
    <property type="molecule type" value="Genomic_DNA"/>
</dbReference>
<keyword evidence="4" id="KW-0325">Glycoprotein</keyword>
<dbReference type="Pfam" id="PF14312">
    <property type="entry name" value="FG-GAP_2"/>
    <property type="match status" value="3"/>
</dbReference>
<dbReference type="Pfam" id="PF13385">
    <property type="entry name" value="Laminin_G_3"/>
    <property type="match status" value="5"/>
</dbReference>
<sequence length="1659" mass="186879">MFCSHSLQVGVNDRMQNQQINSLPYVLKFNGQDDHIVLSKMNIDYSSGFTIEAWVYYNSFKFWSRIVDFGNGVDKHNIVFANVGHTNTLAIQTKKGTAIEKITANNALETGKWMHLAATVDSSGHGKLYKNGVEIQSGKIHLPENLNRSLNYIGRSNWTHDGYFDGRMAEVRLWNRTRSVEELQQDLNRRLEGKEAGLVGYWPLNEGTGDLVSHNGKIIGGVWHQEIYFPTGDRAHHLQSILSFRGLSQYIEIKDPFADDGEFTLSLWVKPSILNDGSNYSIIGNYAPENQYNKPALWLTADKSGLAYDSYDSTGQRYREQLDNFFVVKNQWVHITWVKQGTEYKFYRDGKLFATKPAPNKIYTNRNTTYWIGRESNFWWGKIAALSVWNCPRTPDEIQASLYQKLSGKESGLVGYWPLDEGTGDKLANKVISKDGTIVDATWEEAKLTLINPQTNQPTTTQFVLTFNGQSTCINCGDRINLANTSFTIEFWAKRNSTKAWSVIINQGNKKQNQDLHIGYRSNDVFTLAFYGDDLNTEINVTDTEWHHWACVYDATTKKQIIYRDSEKLLERTAKDDYKGTGTLYIGVVEGKESFFSGQLTEVRIWKKPRTAEDIKADMSRRLTGNELGLIAYWPLNEGKGNIANDKMNIANQATIYGAAWQKEATIIKAVNATPSWSSLLSFDGVDDFVEVPYAANLNPSQFTLLCWVKVEKGQGTWRSVITSRDDSPAKGYILYAGDNNRWQFWVGSSTQSSWIIVNGSDVVLNTWTSVAATYDGSRAKLYINGELVGETVANYGINSKRPLRIGAGATEGIQKYFFSGKIAEVQLWDKVCTLEELQKNMQGSLVGNESGLVSYWPLNESKGNKVSDKTSYGNHGQITGATWEAKTKELADESLSVKSVLNFQADFVEIQDPFDNNKEFTLSLWVKPKAIDDGKCYGLLGKDENKFCKPSLWLCSKNSALVYDSYDTTGKRYRELLDNFFTEKAQWVHITWVKRGTEYKFYRNGQLFATKPAPEIFYTNKETGYWFGLADNFWVGEMTELSIWNCARLDADIKNSLGERLTGKEPGLVGYWALNEGSGDTAKDVTSRNNNGKITGAIWDWQLFFVNEILTPPKPSALEQNNIDLAYKVGELEQKNIEQEKQLSELKQKNAELDKKVAESEQKNAERDKQLSEVKQKNLDQDKKIAESEQKNAEQDQQLSELKQKNLDQDKKIAELEKKNTEQETQLSEIKQKNSELEHKDTELTQKLSELSPKVVVLEPKPVIPQNEWQQLQKLQPADLKSESYFGEETAFCGEWAIAGARKANRADIEDAGIAYIFQLQNKMWLQKQRLQPHDIRMGDRFGSAVAIDSQWAIVGARKADAGIIKDAGAAYIYQLENGIWQQKQKLQPQDLNVNSSFGKGIAISRNWAIVGAARAKLANIQDAGAAYVFHLENGVWQQTQKLQPQDLGFNQCFGNVIAMTAEWAIVGGGDRYSSASVKRPGGAYVYHLEDGVWRQKQKLQSPQLGINDLFGYSVAISGEYALVGAVNTPVANVSGTGSVYIYKLIEGVWQPQQTLQPSQPKYCAFFGATVAIANDIAVIGSTRADSSKLKATGDAHIFKLEKGVWQLKEKLQPTDLHYESYFGFSSPTDREWIFTTAAWANTPTAKRAGAVYVFASR</sequence>
<evidence type="ECO:0000256" key="4">
    <source>
        <dbReference type="ARBA" id="ARBA00023180"/>
    </source>
</evidence>
<gene>
    <name evidence="7" type="ORF">DA73_0400031095</name>
</gene>
<dbReference type="PANTHER" id="PTHR36220">
    <property type="entry name" value="UNNAMED PRODUCT"/>
    <property type="match status" value="1"/>
</dbReference>
<dbReference type="Gene3D" id="2.60.120.200">
    <property type="match status" value="5"/>
</dbReference>
<feature type="region of interest" description="Disordered" evidence="5">
    <location>
        <begin position="1155"/>
        <end position="1240"/>
    </location>
</feature>
<feature type="domain" description="LamG-like jellyroll fold" evidence="6">
    <location>
        <begin position="47"/>
        <end position="181"/>
    </location>
</feature>
<feature type="domain" description="LamG-like jellyroll fold" evidence="6">
    <location>
        <begin position="701"/>
        <end position="836"/>
    </location>
</feature>
<keyword evidence="2" id="KW-0677">Repeat</keyword>
<dbReference type="InterPro" id="IPR013517">
    <property type="entry name" value="FG-GAP"/>
</dbReference>
<dbReference type="PANTHER" id="PTHR36220:SF1">
    <property type="entry name" value="GAMMA TUBULIN COMPLEX COMPONENT C-TERMINAL DOMAIN-CONTAINING PROTEIN"/>
    <property type="match status" value="1"/>
</dbReference>
<dbReference type="SMART" id="SM00560">
    <property type="entry name" value="LamGL"/>
    <property type="match status" value="3"/>
</dbReference>
<accession>A0A8S9TCW6</accession>
<dbReference type="InterPro" id="IPR013519">
    <property type="entry name" value="Int_alpha_beta-p"/>
</dbReference>
<feature type="domain" description="LamG-like jellyroll fold" evidence="6">
    <location>
        <begin position="485"/>
        <end position="613"/>
    </location>
</feature>
<evidence type="ECO:0000256" key="1">
    <source>
        <dbReference type="ARBA" id="ARBA00022729"/>
    </source>
</evidence>
<proteinExistence type="predicted"/>
<evidence type="ECO:0000256" key="3">
    <source>
        <dbReference type="ARBA" id="ARBA00023157"/>
    </source>
</evidence>
<name>A0A8S9TCW6_9CYAN</name>